<keyword evidence="4 6" id="KW-1133">Transmembrane helix</keyword>
<name>A0ABW2PQ43_9BACL</name>
<evidence type="ECO:0000256" key="1">
    <source>
        <dbReference type="ARBA" id="ARBA00004141"/>
    </source>
</evidence>
<evidence type="ECO:0000313" key="8">
    <source>
        <dbReference type="Proteomes" id="UP001596439"/>
    </source>
</evidence>
<evidence type="ECO:0000313" key="7">
    <source>
        <dbReference type="EMBL" id="MFC7389311.1"/>
    </source>
</evidence>
<sequence>MSSVRLWQLLRFVLVVIGLFLVTWVLNILFEYTYPFVFALLLSLLTVPLVNFFERKTNMPRALGTLISLLFVLSIVIGIITIVIIQLIHYATVAAERLPKQIQTFTEYVQRLFNEKIAPLINDAYESYQQLNPGQTTSLEGGITELGVQLAAAIGVLSRSVASVLQNMLAALPLVLLLVVVIVLAWFFITKDWPSYVTSLNRLNKRKGFKEFEEVMINLKSALFGYVRAQLTLISITFGIVLVGMFILRVDNPLSFALLAGFFDLLPYLGVGTLLIPWAAYAAISGDWFVAIGLVVLYIIVIVQRNLAEPKIVGSHIGLNPLAALISIFVGLKLFGVFGFILGPVLAVLLKAVYNAKVFHYIWRFIVGPSATTAKER</sequence>
<accession>A0ABW2PQ43</accession>
<reference evidence="8" key="1">
    <citation type="journal article" date="2019" name="Int. J. Syst. Evol. Microbiol.">
        <title>The Global Catalogue of Microorganisms (GCM) 10K type strain sequencing project: providing services to taxonomists for standard genome sequencing and annotation.</title>
        <authorList>
            <consortium name="The Broad Institute Genomics Platform"/>
            <consortium name="The Broad Institute Genome Sequencing Center for Infectious Disease"/>
            <person name="Wu L."/>
            <person name="Ma J."/>
        </authorList>
    </citation>
    <scope>NUCLEOTIDE SEQUENCE [LARGE SCALE GENOMIC DNA]</scope>
    <source>
        <strain evidence="8">CCUG 55590</strain>
    </source>
</reference>
<dbReference type="Pfam" id="PF01594">
    <property type="entry name" value="AI-2E_transport"/>
    <property type="match status" value="1"/>
</dbReference>
<evidence type="ECO:0000256" key="5">
    <source>
        <dbReference type="ARBA" id="ARBA00023136"/>
    </source>
</evidence>
<protein>
    <submittedName>
        <fullName evidence="7">Sporulation integral membrane protein YtvI</fullName>
    </submittedName>
</protein>
<feature type="transmembrane region" description="Helical" evidence="6">
    <location>
        <begin position="65"/>
        <end position="88"/>
    </location>
</feature>
<dbReference type="InterPro" id="IPR014227">
    <property type="entry name" value="YtvI-like"/>
</dbReference>
<feature type="transmembrane region" description="Helical" evidence="6">
    <location>
        <begin position="36"/>
        <end position="53"/>
    </location>
</feature>
<dbReference type="PANTHER" id="PTHR21716:SF68">
    <property type="entry name" value="TRANSPORT PROTEIN YTVI-RELATED"/>
    <property type="match status" value="1"/>
</dbReference>
<dbReference type="RefSeq" id="WP_214787177.1">
    <property type="nucleotide sequence ID" value="NZ_JANIEL010000060.1"/>
</dbReference>
<dbReference type="PANTHER" id="PTHR21716">
    <property type="entry name" value="TRANSMEMBRANE PROTEIN"/>
    <property type="match status" value="1"/>
</dbReference>
<keyword evidence="5 6" id="KW-0472">Membrane</keyword>
<proteinExistence type="inferred from homology"/>
<feature type="transmembrane region" description="Helical" evidence="6">
    <location>
        <begin position="168"/>
        <end position="189"/>
    </location>
</feature>
<feature type="transmembrane region" description="Helical" evidence="6">
    <location>
        <begin position="288"/>
        <end position="304"/>
    </location>
</feature>
<keyword evidence="3 6" id="KW-0812">Transmembrane</keyword>
<feature type="transmembrane region" description="Helical" evidence="6">
    <location>
        <begin position="324"/>
        <end position="350"/>
    </location>
</feature>
<feature type="transmembrane region" description="Helical" evidence="6">
    <location>
        <begin position="254"/>
        <end position="276"/>
    </location>
</feature>
<evidence type="ECO:0000256" key="4">
    <source>
        <dbReference type="ARBA" id="ARBA00022989"/>
    </source>
</evidence>
<dbReference type="Proteomes" id="UP001596439">
    <property type="component" value="Unassembled WGS sequence"/>
</dbReference>
<feature type="transmembrane region" description="Helical" evidence="6">
    <location>
        <begin position="12"/>
        <end position="30"/>
    </location>
</feature>
<keyword evidence="8" id="KW-1185">Reference proteome</keyword>
<evidence type="ECO:0000256" key="3">
    <source>
        <dbReference type="ARBA" id="ARBA00022692"/>
    </source>
</evidence>
<comment type="caution">
    <text evidence="7">The sequence shown here is derived from an EMBL/GenBank/DDBJ whole genome shotgun (WGS) entry which is preliminary data.</text>
</comment>
<dbReference type="NCBIfam" id="TIGR02872">
    <property type="entry name" value="spore_ytvI"/>
    <property type="match status" value="1"/>
</dbReference>
<gene>
    <name evidence="7" type="primary">ytvI</name>
    <name evidence="7" type="ORF">ACFQO8_04085</name>
</gene>
<dbReference type="InterPro" id="IPR002549">
    <property type="entry name" value="AI-2E-like"/>
</dbReference>
<dbReference type="EMBL" id="JBHTCE010000001">
    <property type="protein sequence ID" value="MFC7389311.1"/>
    <property type="molecule type" value="Genomic_DNA"/>
</dbReference>
<comment type="similarity">
    <text evidence="2">Belongs to the autoinducer-2 exporter (AI-2E) (TC 2.A.86) family.</text>
</comment>
<evidence type="ECO:0000256" key="2">
    <source>
        <dbReference type="ARBA" id="ARBA00009773"/>
    </source>
</evidence>
<evidence type="ECO:0000256" key="6">
    <source>
        <dbReference type="SAM" id="Phobius"/>
    </source>
</evidence>
<comment type="subcellular location">
    <subcellularLocation>
        <location evidence="1">Membrane</location>
        <topology evidence="1">Multi-pass membrane protein</topology>
    </subcellularLocation>
</comment>
<organism evidence="7 8">
    <name type="scientific">Exiguobacterium aestuarii</name>
    <dbReference type="NCBI Taxonomy" id="273527"/>
    <lineage>
        <taxon>Bacteria</taxon>
        <taxon>Bacillati</taxon>
        <taxon>Bacillota</taxon>
        <taxon>Bacilli</taxon>
        <taxon>Bacillales</taxon>
        <taxon>Bacillales Family XII. Incertae Sedis</taxon>
        <taxon>Exiguobacterium</taxon>
    </lineage>
</organism>
<feature type="transmembrane region" description="Helical" evidence="6">
    <location>
        <begin position="226"/>
        <end position="248"/>
    </location>
</feature>